<proteinExistence type="predicted"/>
<protein>
    <submittedName>
        <fullName evidence="2">Maturase K</fullName>
    </submittedName>
</protein>
<comment type="caution">
    <text evidence="2">The sequence shown here is derived from an EMBL/GenBank/DDBJ whole genome shotgun (WGS) entry which is preliminary data.</text>
</comment>
<dbReference type="EMBL" id="SMMG02000002">
    <property type="protein sequence ID" value="KAA3484612.1"/>
    <property type="molecule type" value="Genomic_DNA"/>
</dbReference>
<feature type="compositionally biased region" description="Basic and acidic residues" evidence="1">
    <location>
        <begin position="1"/>
        <end position="13"/>
    </location>
</feature>
<feature type="compositionally biased region" description="Polar residues" evidence="1">
    <location>
        <begin position="19"/>
        <end position="30"/>
    </location>
</feature>
<feature type="region of interest" description="Disordered" evidence="1">
    <location>
        <begin position="1"/>
        <end position="31"/>
    </location>
</feature>
<evidence type="ECO:0000313" key="3">
    <source>
        <dbReference type="Proteomes" id="UP000325315"/>
    </source>
</evidence>
<evidence type="ECO:0000313" key="2">
    <source>
        <dbReference type="EMBL" id="KAA3484612.1"/>
    </source>
</evidence>
<organism evidence="2 3">
    <name type="scientific">Gossypium australe</name>
    <dbReference type="NCBI Taxonomy" id="47621"/>
    <lineage>
        <taxon>Eukaryota</taxon>
        <taxon>Viridiplantae</taxon>
        <taxon>Streptophyta</taxon>
        <taxon>Embryophyta</taxon>
        <taxon>Tracheophyta</taxon>
        <taxon>Spermatophyta</taxon>
        <taxon>Magnoliopsida</taxon>
        <taxon>eudicotyledons</taxon>
        <taxon>Gunneridae</taxon>
        <taxon>Pentapetalae</taxon>
        <taxon>rosids</taxon>
        <taxon>malvids</taxon>
        <taxon>Malvales</taxon>
        <taxon>Malvaceae</taxon>
        <taxon>Malvoideae</taxon>
        <taxon>Gossypium</taxon>
    </lineage>
</organism>
<evidence type="ECO:0000256" key="1">
    <source>
        <dbReference type="SAM" id="MobiDB-lite"/>
    </source>
</evidence>
<dbReference type="Proteomes" id="UP000325315">
    <property type="component" value="Unassembled WGS sequence"/>
</dbReference>
<accession>A0A5B6WUT5</accession>
<sequence length="146" mass="17555">MDPNRKVADDVESKALAPTQGTAPSESRPVTISHRQEAREAFFQMMNEWFAEFKQGVEQFRANIDDDPERAEYWLENSIRVFDELSCTPEECLKCTVSLWRDSSYQWWNTLISVVPRERVTWDFFQDEFRKKYISERFIDQKHREF</sequence>
<dbReference type="AlphaFoldDB" id="A0A5B6WUT5"/>
<keyword evidence="3" id="KW-1185">Reference proteome</keyword>
<gene>
    <name evidence="2" type="ORF">EPI10_006686</name>
</gene>
<name>A0A5B6WUT5_9ROSI</name>
<reference evidence="3" key="1">
    <citation type="journal article" date="2019" name="Plant Biotechnol. J.">
        <title>Genome sequencing of the Australian wild diploid species Gossypium australe highlights disease resistance and delayed gland morphogenesis.</title>
        <authorList>
            <person name="Cai Y."/>
            <person name="Cai X."/>
            <person name="Wang Q."/>
            <person name="Wang P."/>
            <person name="Zhang Y."/>
            <person name="Cai C."/>
            <person name="Xu Y."/>
            <person name="Wang K."/>
            <person name="Zhou Z."/>
            <person name="Wang C."/>
            <person name="Geng S."/>
            <person name="Li B."/>
            <person name="Dong Q."/>
            <person name="Hou Y."/>
            <person name="Wang H."/>
            <person name="Ai P."/>
            <person name="Liu Z."/>
            <person name="Yi F."/>
            <person name="Sun M."/>
            <person name="An G."/>
            <person name="Cheng J."/>
            <person name="Zhang Y."/>
            <person name="Shi Q."/>
            <person name="Xie Y."/>
            <person name="Shi X."/>
            <person name="Chang Y."/>
            <person name="Huang F."/>
            <person name="Chen Y."/>
            <person name="Hong S."/>
            <person name="Mi L."/>
            <person name="Sun Q."/>
            <person name="Zhang L."/>
            <person name="Zhou B."/>
            <person name="Peng R."/>
            <person name="Zhang X."/>
            <person name="Liu F."/>
        </authorList>
    </citation>
    <scope>NUCLEOTIDE SEQUENCE [LARGE SCALE GENOMIC DNA]</scope>
    <source>
        <strain evidence="3">cv. PA1801</strain>
    </source>
</reference>